<protein>
    <recommendedName>
        <fullName evidence="3">Uracil DNA glycosylase superfamily protein</fullName>
    </recommendedName>
</protein>
<dbReference type="AlphaFoldDB" id="A0A1G7BZT5"/>
<dbReference type="STRING" id="1071918.SAMN05421544_10711"/>
<name>A0A1G7BZT5_9FLAO</name>
<dbReference type="EMBL" id="FNAS01000007">
    <property type="protein sequence ID" value="SDE32618.1"/>
    <property type="molecule type" value="Genomic_DNA"/>
</dbReference>
<keyword evidence="2" id="KW-1185">Reference proteome</keyword>
<gene>
    <name evidence="1" type="ORF">SAMN05421544_10711</name>
</gene>
<evidence type="ECO:0000313" key="1">
    <source>
        <dbReference type="EMBL" id="SDE32618.1"/>
    </source>
</evidence>
<dbReference type="RefSeq" id="WP_092736410.1">
    <property type="nucleotide sequence ID" value="NZ_FNAS01000007.1"/>
</dbReference>
<dbReference type="Proteomes" id="UP000198517">
    <property type="component" value="Unassembled WGS sequence"/>
</dbReference>
<reference evidence="1 2" key="1">
    <citation type="submission" date="2016-10" db="EMBL/GenBank/DDBJ databases">
        <authorList>
            <person name="de Groot N.N."/>
        </authorList>
    </citation>
    <scope>NUCLEOTIDE SEQUENCE [LARGE SCALE GENOMIC DNA]</scope>
    <source>
        <strain evidence="1 2">DSM 24015</strain>
    </source>
</reference>
<sequence>MNKLGELIKIQEEITQDIEKIRETPAKYSVVDGVIDPEKYLNAKYRILWILKEANSESLSWSYLTNFKRKDWLEMHGRSNPTLRRVIYTTYGILKDCNYDDMPWANEEEAYSPLQEIAFINIKKEPGDSIAEADQIQQAYYDYRDLLKKQIDAYDADIVIFGNTLGYFYREDFKGLPNTEKQVTEMGNHFYNTGEKLYIHTWHPAYRGSSNKDYVDDIVNIVRNWKK</sequence>
<evidence type="ECO:0008006" key="3">
    <source>
        <dbReference type="Google" id="ProtNLM"/>
    </source>
</evidence>
<dbReference type="OrthoDB" id="1428424at2"/>
<organism evidence="1 2">
    <name type="scientific">Riemerella columbipharyngis</name>
    <dbReference type="NCBI Taxonomy" id="1071918"/>
    <lineage>
        <taxon>Bacteria</taxon>
        <taxon>Pseudomonadati</taxon>
        <taxon>Bacteroidota</taxon>
        <taxon>Flavobacteriia</taxon>
        <taxon>Flavobacteriales</taxon>
        <taxon>Weeksellaceae</taxon>
        <taxon>Riemerella</taxon>
    </lineage>
</organism>
<evidence type="ECO:0000313" key="2">
    <source>
        <dbReference type="Proteomes" id="UP000198517"/>
    </source>
</evidence>
<proteinExistence type="predicted"/>
<accession>A0A1G7BZT5</accession>